<gene>
    <name evidence="1" type="ORF">SAMN05216548_10529</name>
</gene>
<sequence>MPYENDPARLRALYDAREVAQRRAESAMRKRQHHVSAARDAQQDELRFRAEVDAVEQSIARLTD</sequence>
<dbReference type="RefSeq" id="WP_092496184.1">
    <property type="nucleotide sequence ID" value="NZ_FOFG01000005.1"/>
</dbReference>
<proteinExistence type="predicted"/>
<accession>A0A1H9GGB1</accession>
<name>A0A1H9GGB1_9HYPH</name>
<dbReference type="AlphaFoldDB" id="A0A1H9GGB1"/>
<organism evidence="1 2">
    <name type="scientific">Faunimonas pinastri</name>
    <dbReference type="NCBI Taxonomy" id="1855383"/>
    <lineage>
        <taxon>Bacteria</taxon>
        <taxon>Pseudomonadati</taxon>
        <taxon>Pseudomonadota</taxon>
        <taxon>Alphaproteobacteria</taxon>
        <taxon>Hyphomicrobiales</taxon>
        <taxon>Afifellaceae</taxon>
        <taxon>Faunimonas</taxon>
    </lineage>
</organism>
<dbReference type="EMBL" id="FOFG01000005">
    <property type="protein sequence ID" value="SEQ49073.1"/>
    <property type="molecule type" value="Genomic_DNA"/>
</dbReference>
<dbReference type="STRING" id="1855383.SAMN05216548_10529"/>
<reference evidence="1 2" key="1">
    <citation type="submission" date="2016-10" db="EMBL/GenBank/DDBJ databases">
        <authorList>
            <person name="de Groot N.N."/>
        </authorList>
    </citation>
    <scope>NUCLEOTIDE SEQUENCE [LARGE SCALE GENOMIC DNA]</scope>
    <source>
        <strain evidence="1 2">A52C2</strain>
    </source>
</reference>
<evidence type="ECO:0000313" key="2">
    <source>
        <dbReference type="Proteomes" id="UP000199647"/>
    </source>
</evidence>
<protein>
    <submittedName>
        <fullName evidence="1">Uncharacterized protein</fullName>
    </submittedName>
</protein>
<keyword evidence="2" id="KW-1185">Reference proteome</keyword>
<evidence type="ECO:0000313" key="1">
    <source>
        <dbReference type="EMBL" id="SEQ49073.1"/>
    </source>
</evidence>
<dbReference type="Proteomes" id="UP000199647">
    <property type="component" value="Unassembled WGS sequence"/>
</dbReference>